<sequence length="49" mass="5814">DIRCWNDLELDVVLKCDCKSPIVQREAFQPFFEKLHSPESEDKNNISYI</sequence>
<dbReference type="AlphaFoldDB" id="A0A2P5AGP2"/>
<evidence type="ECO:0000313" key="1">
    <source>
        <dbReference type="EMBL" id="PON35717.1"/>
    </source>
</evidence>
<dbReference type="Proteomes" id="UP000237105">
    <property type="component" value="Unassembled WGS sequence"/>
</dbReference>
<feature type="non-terminal residue" evidence="1">
    <location>
        <position position="1"/>
    </location>
</feature>
<accession>A0A2P5AGP2</accession>
<organism evidence="1 2">
    <name type="scientific">Parasponia andersonii</name>
    <name type="common">Sponia andersonii</name>
    <dbReference type="NCBI Taxonomy" id="3476"/>
    <lineage>
        <taxon>Eukaryota</taxon>
        <taxon>Viridiplantae</taxon>
        <taxon>Streptophyta</taxon>
        <taxon>Embryophyta</taxon>
        <taxon>Tracheophyta</taxon>
        <taxon>Spermatophyta</taxon>
        <taxon>Magnoliopsida</taxon>
        <taxon>eudicotyledons</taxon>
        <taxon>Gunneridae</taxon>
        <taxon>Pentapetalae</taxon>
        <taxon>rosids</taxon>
        <taxon>fabids</taxon>
        <taxon>Rosales</taxon>
        <taxon>Cannabaceae</taxon>
        <taxon>Parasponia</taxon>
    </lineage>
</organism>
<reference evidence="2" key="1">
    <citation type="submission" date="2016-06" db="EMBL/GenBank/DDBJ databases">
        <title>Parallel loss of symbiosis genes in relatives of nitrogen-fixing non-legume Parasponia.</title>
        <authorList>
            <person name="Van Velzen R."/>
            <person name="Holmer R."/>
            <person name="Bu F."/>
            <person name="Rutten L."/>
            <person name="Van Zeijl A."/>
            <person name="Liu W."/>
            <person name="Santuari L."/>
            <person name="Cao Q."/>
            <person name="Sharma T."/>
            <person name="Shen D."/>
            <person name="Roswanjaya Y."/>
            <person name="Wardhani T."/>
            <person name="Kalhor M.S."/>
            <person name="Jansen J."/>
            <person name="Van den Hoogen J."/>
            <person name="Gungor B."/>
            <person name="Hartog M."/>
            <person name="Hontelez J."/>
            <person name="Verver J."/>
            <person name="Yang W.-C."/>
            <person name="Schijlen E."/>
            <person name="Repin R."/>
            <person name="Schilthuizen M."/>
            <person name="Schranz E."/>
            <person name="Heidstra R."/>
            <person name="Miyata K."/>
            <person name="Fedorova E."/>
            <person name="Kohlen W."/>
            <person name="Bisseling T."/>
            <person name="Smit S."/>
            <person name="Geurts R."/>
        </authorList>
    </citation>
    <scope>NUCLEOTIDE SEQUENCE [LARGE SCALE GENOMIC DNA]</scope>
    <source>
        <strain evidence="2">cv. WU1-14</strain>
    </source>
</reference>
<proteinExistence type="predicted"/>
<protein>
    <submittedName>
        <fullName evidence="1">Uncharacterized protein</fullName>
    </submittedName>
</protein>
<name>A0A2P5AGP2_PARAD</name>
<evidence type="ECO:0000313" key="2">
    <source>
        <dbReference type="Proteomes" id="UP000237105"/>
    </source>
</evidence>
<dbReference type="EMBL" id="JXTB01000599">
    <property type="protein sequence ID" value="PON35717.1"/>
    <property type="molecule type" value="Genomic_DNA"/>
</dbReference>
<comment type="caution">
    <text evidence="1">The sequence shown here is derived from an EMBL/GenBank/DDBJ whole genome shotgun (WGS) entry which is preliminary data.</text>
</comment>
<gene>
    <name evidence="1" type="ORF">PanWU01x14_334050</name>
</gene>
<keyword evidence="2" id="KW-1185">Reference proteome</keyword>